<protein>
    <recommendedName>
        <fullName evidence="1">ATP-dependent DNA helicase</fullName>
        <ecNumber evidence="1">5.6.2.3</ecNumber>
    </recommendedName>
</protein>
<sequence>MPNQHLGTLRNSECLPDLLEREGINVTMFTDWFDLNERHPPARILMCAEILKHYVCHEQSKMWKQRKQGRCIGGTEKTFLYKPIISRLRSECKIVIAVAYSDIAFLFLLARRTTHSRFIIPLELLENSTCGIKQNTHLTKLMQEVELIIWDEAPTIQKYAFEALDKTLRDTLGYLALETKNKIFGGLTVLLGSDFR</sequence>
<proteinExistence type="inferred from homology"/>
<evidence type="ECO:0000256" key="1">
    <source>
        <dbReference type="RuleBase" id="RU363044"/>
    </source>
</evidence>
<comment type="similarity">
    <text evidence="1">Belongs to the helicase family.</text>
</comment>
<keyword evidence="1" id="KW-0233">DNA recombination</keyword>
<dbReference type="GO" id="GO:0000723">
    <property type="term" value="P:telomere maintenance"/>
    <property type="evidence" value="ECO:0007669"/>
    <property type="project" value="InterPro"/>
</dbReference>
<organism evidence="3">
    <name type="scientific">Tanacetum cinerariifolium</name>
    <name type="common">Dalmatian daisy</name>
    <name type="synonym">Chrysanthemum cinerariifolium</name>
    <dbReference type="NCBI Taxonomy" id="118510"/>
    <lineage>
        <taxon>Eukaryota</taxon>
        <taxon>Viridiplantae</taxon>
        <taxon>Streptophyta</taxon>
        <taxon>Embryophyta</taxon>
        <taxon>Tracheophyta</taxon>
        <taxon>Spermatophyta</taxon>
        <taxon>Magnoliopsida</taxon>
        <taxon>eudicotyledons</taxon>
        <taxon>Gunneridae</taxon>
        <taxon>Pentapetalae</taxon>
        <taxon>asterids</taxon>
        <taxon>campanulids</taxon>
        <taxon>Asterales</taxon>
        <taxon>Asteraceae</taxon>
        <taxon>Asteroideae</taxon>
        <taxon>Anthemideae</taxon>
        <taxon>Anthemidinae</taxon>
        <taxon>Tanacetum</taxon>
    </lineage>
</organism>
<evidence type="ECO:0000259" key="2">
    <source>
        <dbReference type="Pfam" id="PF05970"/>
    </source>
</evidence>
<dbReference type="GO" id="GO:0016787">
    <property type="term" value="F:hydrolase activity"/>
    <property type="evidence" value="ECO:0007669"/>
    <property type="project" value="UniProtKB-KW"/>
</dbReference>
<feature type="domain" description="DNA helicase Pif1-like DEAD-box helicase" evidence="2">
    <location>
        <begin position="72"/>
        <end position="196"/>
    </location>
</feature>
<keyword evidence="1" id="KW-0067">ATP-binding</keyword>
<keyword evidence="1" id="KW-0378">Hydrolase</keyword>
<dbReference type="EMBL" id="BKCJ010225602">
    <property type="protein sequence ID" value="GEY95071.1"/>
    <property type="molecule type" value="Genomic_DNA"/>
</dbReference>
<keyword evidence="1" id="KW-0234">DNA repair</keyword>
<reference evidence="3" key="1">
    <citation type="journal article" date="2019" name="Sci. Rep.">
        <title>Draft genome of Tanacetum cinerariifolium, the natural source of mosquito coil.</title>
        <authorList>
            <person name="Yamashiro T."/>
            <person name="Shiraishi A."/>
            <person name="Satake H."/>
            <person name="Nakayama K."/>
        </authorList>
    </citation>
    <scope>NUCLEOTIDE SEQUENCE</scope>
</reference>
<gene>
    <name evidence="3" type="ORF">Tci_467045</name>
</gene>
<dbReference type="InterPro" id="IPR027417">
    <property type="entry name" value="P-loop_NTPase"/>
</dbReference>
<dbReference type="Pfam" id="PF05970">
    <property type="entry name" value="PIF1"/>
    <property type="match status" value="1"/>
</dbReference>
<keyword evidence="1" id="KW-0227">DNA damage</keyword>
<dbReference type="PANTHER" id="PTHR10492:SF57">
    <property type="entry name" value="ATP-DEPENDENT DNA HELICASE"/>
    <property type="match status" value="1"/>
</dbReference>
<dbReference type="GO" id="GO:0043139">
    <property type="term" value="F:5'-3' DNA helicase activity"/>
    <property type="evidence" value="ECO:0007669"/>
    <property type="project" value="UniProtKB-EC"/>
</dbReference>
<dbReference type="InterPro" id="IPR010285">
    <property type="entry name" value="DNA_helicase_pif1-like_DEAD"/>
</dbReference>
<dbReference type="PANTHER" id="PTHR10492">
    <property type="match status" value="1"/>
</dbReference>
<comment type="cofactor">
    <cofactor evidence="1">
        <name>Mg(2+)</name>
        <dbReference type="ChEBI" id="CHEBI:18420"/>
    </cofactor>
</comment>
<dbReference type="GO" id="GO:0006281">
    <property type="term" value="P:DNA repair"/>
    <property type="evidence" value="ECO:0007669"/>
    <property type="project" value="UniProtKB-KW"/>
</dbReference>
<keyword evidence="1" id="KW-0547">Nucleotide-binding</keyword>
<evidence type="ECO:0000313" key="3">
    <source>
        <dbReference type="EMBL" id="GEY95071.1"/>
    </source>
</evidence>
<dbReference type="Gene3D" id="3.40.50.300">
    <property type="entry name" value="P-loop containing nucleotide triphosphate hydrolases"/>
    <property type="match status" value="1"/>
</dbReference>
<dbReference type="GO" id="GO:0005524">
    <property type="term" value="F:ATP binding"/>
    <property type="evidence" value="ECO:0007669"/>
    <property type="project" value="UniProtKB-KW"/>
</dbReference>
<comment type="caution">
    <text evidence="3">The sequence shown here is derived from an EMBL/GenBank/DDBJ whole genome shotgun (WGS) entry which is preliminary data.</text>
</comment>
<dbReference type="EC" id="5.6.2.3" evidence="1"/>
<accession>A0A699HZC6</accession>
<dbReference type="AlphaFoldDB" id="A0A699HZC6"/>
<dbReference type="GO" id="GO:0006310">
    <property type="term" value="P:DNA recombination"/>
    <property type="evidence" value="ECO:0007669"/>
    <property type="project" value="UniProtKB-KW"/>
</dbReference>
<name>A0A699HZC6_TANCI</name>
<comment type="catalytic activity">
    <reaction evidence="1">
        <text>ATP + H2O = ADP + phosphate + H(+)</text>
        <dbReference type="Rhea" id="RHEA:13065"/>
        <dbReference type="ChEBI" id="CHEBI:15377"/>
        <dbReference type="ChEBI" id="CHEBI:15378"/>
        <dbReference type="ChEBI" id="CHEBI:30616"/>
        <dbReference type="ChEBI" id="CHEBI:43474"/>
        <dbReference type="ChEBI" id="CHEBI:456216"/>
        <dbReference type="EC" id="5.6.2.3"/>
    </reaction>
</comment>
<keyword evidence="1 3" id="KW-0347">Helicase</keyword>